<evidence type="ECO:0000259" key="5">
    <source>
        <dbReference type="PROSITE" id="PS50188"/>
    </source>
</evidence>
<evidence type="ECO:0000256" key="2">
    <source>
        <dbReference type="ARBA" id="ARBA00023018"/>
    </source>
</evidence>
<dbReference type="RefSeq" id="XP_001952737.1">
    <property type="nucleotide sequence ID" value="XM_001952702.4"/>
</dbReference>
<dbReference type="Proteomes" id="UP000007819">
    <property type="component" value="Chromosome X"/>
</dbReference>
<dbReference type="SMART" id="SM00256">
    <property type="entry name" value="FBOX"/>
    <property type="match status" value="1"/>
</dbReference>
<protein>
    <recommendedName>
        <fullName evidence="8">F-box/SPRY domain-containing protein 1</fullName>
    </recommendedName>
</protein>
<dbReference type="Gene3D" id="2.60.120.920">
    <property type="match status" value="1"/>
</dbReference>
<dbReference type="Pfam" id="PF12937">
    <property type="entry name" value="F-box-like"/>
    <property type="match status" value="1"/>
</dbReference>
<dbReference type="InterPro" id="IPR036047">
    <property type="entry name" value="F-box-like_dom_sf"/>
</dbReference>
<dbReference type="InterPro" id="IPR013320">
    <property type="entry name" value="ConA-like_dom_sf"/>
</dbReference>
<organism evidence="6 7">
    <name type="scientific">Acyrthosiphon pisum</name>
    <name type="common">Pea aphid</name>
    <dbReference type="NCBI Taxonomy" id="7029"/>
    <lineage>
        <taxon>Eukaryota</taxon>
        <taxon>Metazoa</taxon>
        <taxon>Ecdysozoa</taxon>
        <taxon>Arthropoda</taxon>
        <taxon>Hexapoda</taxon>
        <taxon>Insecta</taxon>
        <taxon>Pterygota</taxon>
        <taxon>Neoptera</taxon>
        <taxon>Paraneoptera</taxon>
        <taxon>Hemiptera</taxon>
        <taxon>Sternorrhyncha</taxon>
        <taxon>Aphidomorpha</taxon>
        <taxon>Aphidoidea</taxon>
        <taxon>Aphididae</taxon>
        <taxon>Macrosiphini</taxon>
        <taxon>Acyrthosiphon</taxon>
    </lineage>
</organism>
<dbReference type="OrthoDB" id="2398163at2759"/>
<evidence type="ECO:0000313" key="7">
    <source>
        <dbReference type="Proteomes" id="UP000007819"/>
    </source>
</evidence>
<proteinExistence type="predicted"/>
<keyword evidence="7" id="KW-1185">Reference proteome</keyword>
<evidence type="ECO:0000256" key="1">
    <source>
        <dbReference type="ARBA" id="ARBA00022902"/>
    </source>
</evidence>
<dbReference type="Gene3D" id="1.20.1280.50">
    <property type="match status" value="1"/>
</dbReference>
<dbReference type="GO" id="GO:0019005">
    <property type="term" value="C:SCF ubiquitin ligase complex"/>
    <property type="evidence" value="ECO:0007669"/>
    <property type="project" value="TreeGrafter"/>
</dbReference>
<sequence>MDVCNASLPQHLPDLVLDIIFSNLKLSDLYSCMLVCRNWNRAINDGSSEPWKSICRRELTKEFLESDHLSPLKSHKDKIRALCHSWNPDDCSKNIVVENRGFTFVRNLIAESTDMVRTKIGYNTGKHTWEITWIEPLGTVAMIGVSTKDAPLRCDGYEQLLGANKYSWGWNLVGNTLVHNAIPHGNYPLLKNIPKNQFGENLRLVLDCEIGTLHFEKNNVFLGIAFENLPTTKLYPSVSVVYGKSKVKVLYIGNTESARRKT</sequence>
<feature type="domain" description="F-box" evidence="4">
    <location>
        <begin position="6"/>
        <end position="54"/>
    </location>
</feature>
<dbReference type="KEGG" id="api:100167010"/>
<dbReference type="EnsemblMetazoa" id="XM_001952702.5">
    <property type="protein sequence ID" value="XP_001952737.1"/>
    <property type="gene ID" value="LOC100167010"/>
</dbReference>
<evidence type="ECO:0000313" key="6">
    <source>
        <dbReference type="EnsemblMetazoa" id="XP_001952737.1"/>
    </source>
</evidence>
<dbReference type="SMART" id="SM00449">
    <property type="entry name" value="SPRY"/>
    <property type="match status" value="1"/>
</dbReference>
<dbReference type="AlphaFoldDB" id="A0A8R1W3P2"/>
<comment type="subcellular location">
    <subcellularLocation>
        <location evidence="3">Synapse</location>
    </subcellularLocation>
</comment>
<dbReference type="SUPFAM" id="SSF81383">
    <property type="entry name" value="F-box domain"/>
    <property type="match status" value="1"/>
</dbReference>
<dbReference type="Pfam" id="PF00622">
    <property type="entry name" value="SPRY"/>
    <property type="match status" value="1"/>
</dbReference>
<dbReference type="InterPro" id="IPR003877">
    <property type="entry name" value="SPRY_dom"/>
</dbReference>
<dbReference type="PANTHER" id="PTHR12245:SF7">
    <property type="entry name" value="F-BOX_SPRY DOMAIN-CONTAINING PROTEIN 1"/>
    <property type="match status" value="1"/>
</dbReference>
<keyword evidence="1" id="KW-0524">Neurogenesis</keyword>
<dbReference type="InterPro" id="IPR043136">
    <property type="entry name" value="B30.2/SPRY_sf"/>
</dbReference>
<evidence type="ECO:0008006" key="8">
    <source>
        <dbReference type="Google" id="ProtNLM"/>
    </source>
</evidence>
<dbReference type="PROSITE" id="PS50188">
    <property type="entry name" value="B302_SPRY"/>
    <property type="match status" value="1"/>
</dbReference>
<name>A0A8R1W3P2_ACYPI</name>
<dbReference type="GO" id="GO:0060386">
    <property type="term" value="P:synapse assembly involved in innervation"/>
    <property type="evidence" value="ECO:0007669"/>
    <property type="project" value="TreeGrafter"/>
</dbReference>
<dbReference type="InterPro" id="IPR001870">
    <property type="entry name" value="B30.2/SPRY"/>
</dbReference>
<dbReference type="PROSITE" id="PS50181">
    <property type="entry name" value="FBOX"/>
    <property type="match status" value="1"/>
</dbReference>
<reference evidence="7" key="1">
    <citation type="submission" date="2010-06" db="EMBL/GenBank/DDBJ databases">
        <authorList>
            <person name="Jiang H."/>
            <person name="Abraham K."/>
            <person name="Ali S."/>
            <person name="Alsbrooks S.L."/>
            <person name="Anim B.N."/>
            <person name="Anosike U.S."/>
            <person name="Attaway T."/>
            <person name="Bandaranaike D.P."/>
            <person name="Battles P.K."/>
            <person name="Bell S.N."/>
            <person name="Bell A.V."/>
            <person name="Beltran B."/>
            <person name="Bickham C."/>
            <person name="Bustamante Y."/>
            <person name="Caleb T."/>
            <person name="Canada A."/>
            <person name="Cardenas V."/>
            <person name="Carter K."/>
            <person name="Chacko J."/>
            <person name="Chandrabose M.N."/>
            <person name="Chavez D."/>
            <person name="Chavez A."/>
            <person name="Chen L."/>
            <person name="Chu H.-S."/>
            <person name="Claassen K.J."/>
            <person name="Cockrell R."/>
            <person name="Collins M."/>
            <person name="Cooper J.A."/>
            <person name="Cree A."/>
            <person name="Curry S.M."/>
            <person name="Da Y."/>
            <person name="Dao M.D."/>
            <person name="Das B."/>
            <person name="Davila M.-L."/>
            <person name="Davy-Carroll L."/>
            <person name="Denson S."/>
            <person name="Dinh H."/>
            <person name="Ebong V.E."/>
            <person name="Edwards J.R."/>
            <person name="Egan A."/>
            <person name="El-Daye J."/>
            <person name="Escobedo L."/>
            <person name="Fernandez S."/>
            <person name="Fernando P.R."/>
            <person name="Flagg N."/>
            <person name="Forbes L.D."/>
            <person name="Fowler R.G."/>
            <person name="Fu Q."/>
            <person name="Gabisi R.A."/>
            <person name="Ganer J."/>
            <person name="Garbino Pronczuk A."/>
            <person name="Garcia R.M."/>
            <person name="Garner T."/>
            <person name="Garrett T.E."/>
            <person name="Gonzalez D.A."/>
            <person name="Hamid H."/>
            <person name="Hawkins E.S."/>
            <person name="Hirani K."/>
            <person name="Hogues M.E."/>
            <person name="Hollins B."/>
            <person name="Hsiao C.-H."/>
            <person name="Jabil R."/>
            <person name="James M.L."/>
            <person name="Jhangiani S.N."/>
            <person name="Johnson B."/>
            <person name="Johnson Q."/>
            <person name="Joshi V."/>
            <person name="Kalu J.B."/>
            <person name="Kam C."/>
            <person name="Kashfia A."/>
            <person name="Keebler J."/>
            <person name="Kisamo H."/>
            <person name="Kovar C.L."/>
            <person name="Lago L.A."/>
            <person name="Lai C.-Y."/>
            <person name="Laidlaw J."/>
            <person name="Lara F."/>
            <person name="Le T.-K."/>
            <person name="Lee S.L."/>
            <person name="Legall F.H."/>
            <person name="Lemon S.J."/>
            <person name="Lewis L.R."/>
            <person name="Li B."/>
            <person name="Liu Y."/>
            <person name="Liu Y.-S."/>
            <person name="Lopez J."/>
            <person name="Lozado R.J."/>
            <person name="Lu J."/>
            <person name="Madu R.C."/>
            <person name="Maheshwari M."/>
            <person name="Maheshwari R."/>
            <person name="Malloy K."/>
            <person name="Martinez E."/>
            <person name="Mathew T."/>
            <person name="Mercado I.C."/>
            <person name="Mercado C."/>
            <person name="Meyer B."/>
            <person name="Montgomery K."/>
            <person name="Morgan M.B."/>
            <person name="Munidasa M."/>
            <person name="Nazareth L.V."/>
            <person name="Nelson J."/>
            <person name="Ng B.M."/>
            <person name="Nguyen N.B."/>
            <person name="Nguyen P.Q."/>
            <person name="Nguyen T."/>
            <person name="Obregon M."/>
            <person name="Okwuonu G.O."/>
            <person name="Onwere C.G."/>
            <person name="Orozco G."/>
            <person name="Parra A."/>
            <person name="Patel S."/>
            <person name="Patil S."/>
            <person name="Perez A."/>
            <person name="Perez Y."/>
            <person name="Pham C."/>
            <person name="Primus E.L."/>
            <person name="Pu L.-L."/>
            <person name="Puazo M."/>
            <person name="Qin X."/>
            <person name="Quiroz J.B."/>
            <person name="Reese J."/>
            <person name="Richards S."/>
            <person name="Rives C.M."/>
            <person name="Robberts R."/>
            <person name="Ruiz S.J."/>
            <person name="Ruiz M.J."/>
            <person name="Santibanez J."/>
            <person name="Schneider B.W."/>
            <person name="Sisson I."/>
            <person name="Smith M."/>
            <person name="Sodergren E."/>
            <person name="Song X.-Z."/>
            <person name="Song B.B."/>
            <person name="Summersgill H."/>
            <person name="Thelus R."/>
            <person name="Thornton R.D."/>
            <person name="Trejos Z.Y."/>
            <person name="Usmani K."/>
            <person name="Vattathil S."/>
            <person name="Villasana D."/>
            <person name="Walker D.L."/>
            <person name="Wang S."/>
            <person name="Wang K."/>
            <person name="White C.S."/>
            <person name="Williams A.C."/>
            <person name="Williamson J."/>
            <person name="Wilson K."/>
            <person name="Woghiren I.O."/>
            <person name="Woodworth J.R."/>
            <person name="Worley K.C."/>
            <person name="Wright R.A."/>
            <person name="Wu W."/>
            <person name="Young L."/>
            <person name="Zhang L."/>
            <person name="Zhang J."/>
            <person name="Zhu Y."/>
            <person name="Muzny D.M."/>
            <person name="Weinstock G."/>
            <person name="Gibbs R.A."/>
        </authorList>
    </citation>
    <scope>NUCLEOTIDE SEQUENCE [LARGE SCALE GENOMIC DNA]</scope>
    <source>
        <strain evidence="7">LSR1</strain>
    </source>
</reference>
<dbReference type="InterPro" id="IPR001810">
    <property type="entry name" value="F-box_dom"/>
</dbReference>
<dbReference type="GO" id="GO:0045202">
    <property type="term" value="C:synapse"/>
    <property type="evidence" value="ECO:0007669"/>
    <property type="project" value="UniProtKB-SubCell"/>
</dbReference>
<dbReference type="GO" id="GO:0043161">
    <property type="term" value="P:proteasome-mediated ubiquitin-dependent protein catabolic process"/>
    <property type="evidence" value="ECO:0007669"/>
    <property type="project" value="TreeGrafter"/>
</dbReference>
<dbReference type="SUPFAM" id="SSF49899">
    <property type="entry name" value="Concanavalin A-like lectins/glucanases"/>
    <property type="match status" value="1"/>
</dbReference>
<evidence type="ECO:0000259" key="4">
    <source>
        <dbReference type="PROSITE" id="PS50181"/>
    </source>
</evidence>
<dbReference type="OMA" id="WEITWIE"/>
<reference evidence="6" key="2">
    <citation type="submission" date="2022-06" db="UniProtKB">
        <authorList>
            <consortium name="EnsemblMetazoa"/>
        </authorList>
    </citation>
    <scope>IDENTIFICATION</scope>
</reference>
<keyword evidence="2" id="KW-0770">Synapse</keyword>
<accession>A0A8R1W3P2</accession>
<dbReference type="InterPro" id="IPR050672">
    <property type="entry name" value="FBXO45-Fsn/SPSB_families"/>
</dbReference>
<dbReference type="PANTHER" id="PTHR12245">
    <property type="entry name" value="SPRY DOMAIN CONTAINING SOCS BOX PROTEIN"/>
    <property type="match status" value="1"/>
</dbReference>
<dbReference type="GeneID" id="100167010"/>
<evidence type="ECO:0000256" key="3">
    <source>
        <dbReference type="ARBA" id="ARBA00034103"/>
    </source>
</evidence>
<feature type="domain" description="B30.2/SPRY" evidence="5">
    <location>
        <begin position="64"/>
        <end position="256"/>
    </location>
</feature>